<dbReference type="EMBL" id="CP020100">
    <property type="protein sequence ID" value="AQZ93358.1"/>
    <property type="molecule type" value="Genomic_DNA"/>
</dbReference>
<dbReference type="InterPro" id="IPR010295">
    <property type="entry name" value="DUF898"/>
</dbReference>
<keyword evidence="1" id="KW-0812">Transmembrane</keyword>
<evidence type="ECO:0000313" key="2">
    <source>
        <dbReference type="EMBL" id="AQZ93358.1"/>
    </source>
</evidence>
<proteinExistence type="predicted"/>
<sequence>MDTRHYRVRYSGQLVEGVSPAQLSANLKELGFTDSQIDSLLSGRSATIKKGLPRTQAEIYRARLKVAGLLVELEVEDEAPAADVAPAGGSVRFEAREPSREQSTEPSLPRRLEPVKFTGIGSEFFGIWIVNILLIVLTLGFYAPWAKVRTNQYFYGHTEVAGASFQYLADPWVIFRGRLVALAALILWMVVSNFWAMGALILLLLFIPLVPWIVIRALKFNAVNSAWRNVRFDFQGGYGQAFMAIYIWPLLAVLSLLLALPYSLFKLHGFVVNNMRFGTMPFRFKASGTDYYVFFFRVIGVLVGFVLLSLLVSSLHGALAIITAAIGYLALFGYFLAGLTNLIMNSTVLGLHGFESTLGKRRMVWIYLTNSLFIVLTLGLFTPWAKVRMAAYRASCTQVQVYGDLDSFVAAETQRASAIGQELGEAFDVGIPVI</sequence>
<feature type="transmembrane region" description="Helical" evidence="1">
    <location>
        <begin position="173"/>
        <end position="191"/>
    </location>
</feature>
<feature type="transmembrane region" description="Helical" evidence="1">
    <location>
        <begin position="198"/>
        <end position="218"/>
    </location>
</feature>
<evidence type="ECO:0000313" key="3">
    <source>
        <dbReference type="Proteomes" id="UP000243488"/>
    </source>
</evidence>
<feature type="transmembrane region" description="Helical" evidence="1">
    <location>
        <begin position="124"/>
        <end position="145"/>
    </location>
</feature>
<feature type="transmembrane region" description="Helical" evidence="1">
    <location>
        <begin position="238"/>
        <end position="260"/>
    </location>
</feature>
<dbReference type="Proteomes" id="UP000243488">
    <property type="component" value="Chromosome"/>
</dbReference>
<protein>
    <recommendedName>
        <fullName evidence="4">DUF898 domain-containing protein</fullName>
    </recommendedName>
</protein>
<feature type="transmembrane region" description="Helical" evidence="1">
    <location>
        <begin position="318"/>
        <end position="343"/>
    </location>
</feature>
<reference evidence="2 3" key="1">
    <citation type="submission" date="2017-03" db="EMBL/GenBank/DDBJ databases">
        <title>Complete genome sequence of the novel DNRA strain Pseudomonas sp. S-6-2 isolated from Chinese polluted river sediment. Journal of Biotechnology.</title>
        <authorList>
            <person name="Li J."/>
            <person name="Xiang F."/>
            <person name="Wang L."/>
            <person name="Xi L."/>
            <person name="Liu J."/>
        </authorList>
    </citation>
    <scope>NUCLEOTIDE SEQUENCE [LARGE SCALE GENOMIC DNA]</scope>
    <source>
        <strain evidence="2 3">S-6-2</strain>
    </source>
</reference>
<name>A0A1V0B0A5_9GAMM</name>
<dbReference type="AlphaFoldDB" id="A0A1V0B0A5"/>
<dbReference type="Pfam" id="PF05987">
    <property type="entry name" value="DUF898"/>
    <property type="match status" value="1"/>
</dbReference>
<gene>
    <name evidence="2" type="ORF">BVH74_00615</name>
</gene>
<feature type="transmembrane region" description="Helical" evidence="1">
    <location>
        <begin position="364"/>
        <end position="385"/>
    </location>
</feature>
<evidence type="ECO:0000256" key="1">
    <source>
        <dbReference type="SAM" id="Phobius"/>
    </source>
</evidence>
<keyword evidence="1" id="KW-0472">Membrane</keyword>
<organism evidence="2 3">
    <name type="scientific">Halopseudomonas phragmitis</name>
    <dbReference type="NCBI Taxonomy" id="1931241"/>
    <lineage>
        <taxon>Bacteria</taxon>
        <taxon>Pseudomonadati</taxon>
        <taxon>Pseudomonadota</taxon>
        <taxon>Gammaproteobacteria</taxon>
        <taxon>Pseudomonadales</taxon>
        <taxon>Pseudomonadaceae</taxon>
        <taxon>Halopseudomonas</taxon>
    </lineage>
</organism>
<dbReference type="RefSeq" id="WP_080048216.1">
    <property type="nucleotide sequence ID" value="NZ_CP020100.1"/>
</dbReference>
<accession>A0A1V0B0A5</accession>
<feature type="transmembrane region" description="Helical" evidence="1">
    <location>
        <begin position="291"/>
        <end position="312"/>
    </location>
</feature>
<keyword evidence="3" id="KW-1185">Reference proteome</keyword>
<dbReference type="KEGG" id="ppha:BVH74_00615"/>
<evidence type="ECO:0008006" key="4">
    <source>
        <dbReference type="Google" id="ProtNLM"/>
    </source>
</evidence>
<keyword evidence="1" id="KW-1133">Transmembrane helix</keyword>
<dbReference type="STRING" id="1931241.BVH74_00615"/>